<dbReference type="AlphaFoldDB" id="A0A6J7L4K2"/>
<protein>
    <submittedName>
        <fullName evidence="5">Unannotated protein</fullName>
    </submittedName>
</protein>
<dbReference type="InterPro" id="IPR051678">
    <property type="entry name" value="AGP_Transferase"/>
</dbReference>
<evidence type="ECO:0000313" key="6">
    <source>
        <dbReference type="EMBL" id="CAB4969885.1"/>
    </source>
</evidence>
<dbReference type="EMBL" id="CAFAAV010000062">
    <property type="protein sequence ID" value="CAB4815380.1"/>
    <property type="molecule type" value="Genomic_DNA"/>
</dbReference>
<dbReference type="EMBL" id="CAESGF010000037">
    <property type="protein sequence ID" value="CAB4365607.1"/>
    <property type="molecule type" value="Genomic_DNA"/>
</dbReference>
<dbReference type="CDD" id="cd05154">
    <property type="entry name" value="ACAD10_11_N-like"/>
    <property type="match status" value="1"/>
</dbReference>
<proteinExistence type="predicted"/>
<evidence type="ECO:0000259" key="1">
    <source>
        <dbReference type="Pfam" id="PF01636"/>
    </source>
</evidence>
<name>A0A6J7L4K2_9ZZZZ</name>
<dbReference type="InterPro" id="IPR002575">
    <property type="entry name" value="Aminoglycoside_PTrfase"/>
</dbReference>
<dbReference type="Gene3D" id="3.30.200.20">
    <property type="entry name" value="Phosphorylase Kinase, domain 1"/>
    <property type="match status" value="1"/>
</dbReference>
<evidence type="ECO:0000313" key="5">
    <source>
        <dbReference type="EMBL" id="CAB4960634.1"/>
    </source>
</evidence>
<gene>
    <name evidence="3" type="ORF">UFOPK2656_03495</name>
    <name evidence="4" type="ORF">UFOPK3099_01027</name>
    <name evidence="5" type="ORF">UFOPK3651_03492</name>
    <name evidence="6" type="ORF">UFOPK3931_00006</name>
    <name evidence="2" type="ORF">UFOPK4189_03349</name>
</gene>
<dbReference type="SUPFAM" id="SSF56112">
    <property type="entry name" value="Protein kinase-like (PK-like)"/>
    <property type="match status" value="1"/>
</dbReference>
<dbReference type="PANTHER" id="PTHR21310">
    <property type="entry name" value="AMINOGLYCOSIDE PHOSPHOTRANSFERASE-RELATED-RELATED"/>
    <property type="match status" value="1"/>
</dbReference>
<evidence type="ECO:0000313" key="2">
    <source>
        <dbReference type="EMBL" id="CAB4365607.1"/>
    </source>
</evidence>
<reference evidence="5" key="1">
    <citation type="submission" date="2020-05" db="EMBL/GenBank/DDBJ databases">
        <authorList>
            <person name="Chiriac C."/>
            <person name="Salcher M."/>
            <person name="Ghai R."/>
            <person name="Kavagutti S V."/>
        </authorList>
    </citation>
    <scope>NUCLEOTIDE SEQUENCE</scope>
</reference>
<dbReference type="Gene3D" id="3.90.1200.10">
    <property type="match status" value="1"/>
</dbReference>
<organism evidence="5">
    <name type="scientific">freshwater metagenome</name>
    <dbReference type="NCBI Taxonomy" id="449393"/>
    <lineage>
        <taxon>unclassified sequences</taxon>
        <taxon>metagenomes</taxon>
        <taxon>ecological metagenomes</taxon>
    </lineage>
</organism>
<evidence type="ECO:0000313" key="4">
    <source>
        <dbReference type="EMBL" id="CAB4815380.1"/>
    </source>
</evidence>
<dbReference type="EMBL" id="CAEZYF010000041">
    <property type="protein sequence ID" value="CAB4750188.1"/>
    <property type="molecule type" value="Genomic_DNA"/>
</dbReference>
<dbReference type="Pfam" id="PF01636">
    <property type="entry name" value="APH"/>
    <property type="match status" value="1"/>
</dbReference>
<accession>A0A6J7L4K2</accession>
<dbReference type="InterPro" id="IPR011009">
    <property type="entry name" value="Kinase-like_dom_sf"/>
</dbReference>
<dbReference type="EMBL" id="CAFBOL010000001">
    <property type="protein sequence ID" value="CAB4969885.1"/>
    <property type="molecule type" value="Genomic_DNA"/>
</dbReference>
<feature type="domain" description="Aminoglycoside phosphotransferase" evidence="1">
    <location>
        <begin position="43"/>
        <end position="278"/>
    </location>
</feature>
<dbReference type="PANTHER" id="PTHR21310:SF40">
    <property type="entry name" value="AMINOGLYCOSIDE PHOSPHOTRANSFERASE DOMAIN-CONTAINING PROTEIN-RELATED"/>
    <property type="match status" value="1"/>
</dbReference>
<sequence>MTDLRPNSGDQTLDVERLNEWIGERLPGHGLPLQASRIGATTGMANALFLISRGEHRWVFRQPPAVKNDPSASDTVREWRLLCALEGTDVPHPAPLALCEDLEVLGRPFMIMGLINGFTPGFELPEPFLSDLSLRRDLGFAYVDGCARLASVDWVAGGLEGLGKPDGFLERQVPRWMAQLSRYQVRELPGLDTITDWLERNRPTQSPAGILHGDYSPFNVMVSPDAPGRLAAIVDWDTGTIGDPVLDIGHLLARWTEPGEEPVLQDQAGGNEGYPTRVEMAALYAEMTGRDLSALPYYQALALFKLAAILEGTFSRQRAAGVPDDQNMMVETVPRLLRFANAFATGERR</sequence>
<dbReference type="InterPro" id="IPR041726">
    <property type="entry name" value="ACAD10_11_N"/>
</dbReference>
<dbReference type="EMBL" id="CAFBMT010000048">
    <property type="protein sequence ID" value="CAB4960634.1"/>
    <property type="molecule type" value="Genomic_DNA"/>
</dbReference>
<evidence type="ECO:0000313" key="3">
    <source>
        <dbReference type="EMBL" id="CAB4750188.1"/>
    </source>
</evidence>